<evidence type="ECO:0000313" key="1">
    <source>
        <dbReference type="Proteomes" id="UP000189701"/>
    </source>
</evidence>
<evidence type="ECO:0000313" key="2">
    <source>
        <dbReference type="RefSeq" id="XP_009797684.1"/>
    </source>
</evidence>
<dbReference type="Proteomes" id="UP000189701">
    <property type="component" value="Unplaced"/>
</dbReference>
<proteinExistence type="predicted"/>
<accession>A0A1U7YEL1</accession>
<dbReference type="AlphaFoldDB" id="A0A1U7YEL1"/>
<dbReference type="RefSeq" id="XP_009797684.1">
    <property type="nucleotide sequence ID" value="XM_009799382.1"/>
</dbReference>
<reference evidence="2" key="2">
    <citation type="submission" date="2025-08" db="UniProtKB">
        <authorList>
            <consortium name="RefSeq"/>
        </authorList>
    </citation>
    <scope>IDENTIFICATION</scope>
    <source>
        <tissue evidence="2">Leaf</tissue>
    </source>
</reference>
<protein>
    <submittedName>
        <fullName evidence="2">Uncharacterized protein LOC104244075 isoform X2</fullName>
    </submittedName>
</protein>
<organism evidence="1 2">
    <name type="scientific">Nicotiana sylvestris</name>
    <name type="common">Wood tobacco</name>
    <name type="synonym">South American tobacco</name>
    <dbReference type="NCBI Taxonomy" id="4096"/>
    <lineage>
        <taxon>Eukaryota</taxon>
        <taxon>Viridiplantae</taxon>
        <taxon>Streptophyta</taxon>
        <taxon>Embryophyta</taxon>
        <taxon>Tracheophyta</taxon>
        <taxon>Spermatophyta</taxon>
        <taxon>Magnoliopsida</taxon>
        <taxon>eudicotyledons</taxon>
        <taxon>Gunneridae</taxon>
        <taxon>Pentapetalae</taxon>
        <taxon>asterids</taxon>
        <taxon>lamiids</taxon>
        <taxon>Solanales</taxon>
        <taxon>Solanaceae</taxon>
        <taxon>Nicotianoideae</taxon>
        <taxon>Nicotianeae</taxon>
        <taxon>Nicotiana</taxon>
    </lineage>
</organism>
<reference evidence="1" key="1">
    <citation type="journal article" date="2013" name="Genome Biol.">
        <title>Reference genomes and transcriptomes of Nicotiana sylvestris and Nicotiana tomentosiformis.</title>
        <authorList>
            <person name="Sierro N."/>
            <person name="Battey J.N."/>
            <person name="Ouadi S."/>
            <person name="Bovet L."/>
            <person name="Goepfert S."/>
            <person name="Bakaher N."/>
            <person name="Peitsch M.C."/>
            <person name="Ivanov N.V."/>
        </authorList>
    </citation>
    <scope>NUCLEOTIDE SEQUENCE [LARGE SCALE GENOMIC DNA]</scope>
</reference>
<sequence length="106" mass="12467">MVYCDYCIKFSRPDYWDDKVCCRNCGKILYEENFTTEPTFVKIMARQKKQLKWPAELKISAPKMILAKPEESKNVVDARDNFFVQSGKIDPETEEIYEEPVDNMAN</sequence>
<keyword evidence="1" id="KW-1185">Reference proteome</keyword>
<name>A0A1U7YEL1_NICSY</name>
<dbReference type="GeneID" id="104244075"/>
<gene>
    <name evidence="2" type="primary">LOC104244075</name>
</gene>